<evidence type="ECO:0000256" key="5">
    <source>
        <dbReference type="ARBA" id="ARBA00023274"/>
    </source>
</evidence>
<gene>
    <name evidence="9" type="primary">RvY_15593-1</name>
    <name evidence="9" type="synonym">RvY_15593.1</name>
    <name evidence="9" type="ORF">RvY_15593</name>
</gene>
<dbReference type="GO" id="GO:0005739">
    <property type="term" value="C:mitochondrion"/>
    <property type="evidence" value="ECO:0007669"/>
    <property type="project" value="UniProtKB-SubCell"/>
</dbReference>
<proteinExistence type="inferred from homology"/>
<dbReference type="GO" id="GO:1990904">
    <property type="term" value="C:ribonucleoprotein complex"/>
    <property type="evidence" value="ECO:0007669"/>
    <property type="project" value="UniProtKB-KW"/>
</dbReference>
<dbReference type="OrthoDB" id="5835618at2759"/>
<evidence type="ECO:0000256" key="7">
    <source>
        <dbReference type="ARBA" id="ARBA00039442"/>
    </source>
</evidence>
<keyword evidence="2" id="KW-0809">Transit peptide</keyword>
<dbReference type="GO" id="GO:0005840">
    <property type="term" value="C:ribosome"/>
    <property type="evidence" value="ECO:0007669"/>
    <property type="project" value="UniProtKB-KW"/>
</dbReference>
<sequence>MVHITRVLLGGAIRPKYHFRRKWRLYVEKQKLGGPVIPPSLLEKGVPIVNAAVEQKSLEKNIEQFFDWKPDHPMFIEEPKDGPEHPRYKEIPCRMFKEDTKLFEGVEQAQLLTKTVVISDAPPQWGLQEQLVDALRFPDEDERVRRYVMQSVRWHPSEDKLPRRSLYYGYVAPWYYGISIARANDLICQNLLRLTEMSYSGNSQILKRHLVKDALVNVDYEPAQPDDFRIVLSCNSNFMLTTTELLPPFAAKGQAQLTSQAELPSIYPLKPALNLEETNLYDWDTSYPFTEDCTFGFPHTIIVHHNAPDEWTLAQKKAKAIVHSHATLAALARRMFGKDVKELPQPLSVQCILADRGKHFTFYAYQLNTLDMASPDGIKNLVWVDTDHQTVKTGPEDDPEIVITEKPYRLFQLADQMEGLMGYQMYKEKNSRPRYKIRLLDSYNPAVMKKFLTLYATQLNMTHSNSAQLKEPREPRAVAV</sequence>
<dbReference type="PANTHER" id="PTHR15889">
    <property type="entry name" value="MITOCHONDRIAL RIBOSOMAL PROTEIN L37"/>
    <property type="match status" value="1"/>
</dbReference>
<reference evidence="9 10" key="1">
    <citation type="journal article" date="2016" name="Nat. Commun.">
        <title>Extremotolerant tardigrade genome and improved radiotolerance of human cultured cells by tardigrade-unique protein.</title>
        <authorList>
            <person name="Hashimoto T."/>
            <person name="Horikawa D.D."/>
            <person name="Saito Y."/>
            <person name="Kuwahara H."/>
            <person name="Kozuka-Hata H."/>
            <person name="Shin-I T."/>
            <person name="Minakuchi Y."/>
            <person name="Ohishi K."/>
            <person name="Motoyama A."/>
            <person name="Aizu T."/>
            <person name="Enomoto A."/>
            <person name="Kondo K."/>
            <person name="Tanaka S."/>
            <person name="Hara Y."/>
            <person name="Koshikawa S."/>
            <person name="Sagara H."/>
            <person name="Miura T."/>
            <person name="Yokobori S."/>
            <person name="Miyagawa K."/>
            <person name="Suzuki Y."/>
            <person name="Kubo T."/>
            <person name="Oyama M."/>
            <person name="Kohara Y."/>
            <person name="Fujiyama A."/>
            <person name="Arakawa K."/>
            <person name="Katayama T."/>
            <person name="Toyoda A."/>
            <person name="Kunieda T."/>
        </authorList>
    </citation>
    <scope>NUCLEOTIDE SEQUENCE [LARGE SCALE GENOMIC DNA]</scope>
    <source>
        <strain evidence="9 10">YOKOZUNA-1</strain>
    </source>
</reference>
<dbReference type="InterPro" id="IPR010793">
    <property type="entry name" value="Ribosomal_mL37/mL65"/>
</dbReference>
<evidence type="ECO:0000313" key="10">
    <source>
        <dbReference type="Proteomes" id="UP000186922"/>
    </source>
</evidence>
<evidence type="ECO:0000256" key="1">
    <source>
        <dbReference type="ARBA" id="ARBA00004173"/>
    </source>
</evidence>
<comment type="similarity">
    <text evidence="6">Belongs to the mitochondrion-specific ribosomal protein mL37 family.</text>
</comment>
<evidence type="ECO:0000256" key="2">
    <source>
        <dbReference type="ARBA" id="ARBA00022946"/>
    </source>
</evidence>
<dbReference type="STRING" id="947166.A0A1D1VVG1"/>
<keyword evidence="4" id="KW-0496">Mitochondrion</keyword>
<dbReference type="AlphaFoldDB" id="A0A1D1VVG1"/>
<accession>A0A1D1VVG1</accession>
<evidence type="ECO:0000256" key="8">
    <source>
        <dbReference type="ARBA" id="ARBA00041617"/>
    </source>
</evidence>
<protein>
    <recommendedName>
        <fullName evidence="7">Large ribosomal subunit protein mL37</fullName>
    </recommendedName>
    <alternativeName>
        <fullName evidence="8">39S ribosomal protein L37, mitochondrial</fullName>
    </alternativeName>
</protein>
<keyword evidence="10" id="KW-1185">Reference proteome</keyword>
<evidence type="ECO:0000313" key="9">
    <source>
        <dbReference type="EMBL" id="GAV05462.1"/>
    </source>
</evidence>
<name>A0A1D1VVG1_RAMVA</name>
<evidence type="ECO:0000256" key="6">
    <source>
        <dbReference type="ARBA" id="ARBA00037985"/>
    </source>
</evidence>
<keyword evidence="5" id="KW-0687">Ribonucleoprotein</keyword>
<comment type="caution">
    <text evidence="9">The sequence shown here is derived from an EMBL/GenBank/DDBJ whole genome shotgun (WGS) entry which is preliminary data.</text>
</comment>
<dbReference type="GO" id="GO:0003735">
    <property type="term" value="F:structural constituent of ribosome"/>
    <property type="evidence" value="ECO:0007669"/>
    <property type="project" value="InterPro"/>
</dbReference>
<comment type="subcellular location">
    <subcellularLocation>
        <location evidence="1">Mitochondrion</location>
    </subcellularLocation>
</comment>
<dbReference type="Pfam" id="PF07147">
    <property type="entry name" value="PDCD9"/>
    <property type="match status" value="1"/>
</dbReference>
<dbReference type="GO" id="GO:0006412">
    <property type="term" value="P:translation"/>
    <property type="evidence" value="ECO:0007669"/>
    <property type="project" value="InterPro"/>
</dbReference>
<dbReference type="EMBL" id="BDGG01000012">
    <property type="protein sequence ID" value="GAV05462.1"/>
    <property type="molecule type" value="Genomic_DNA"/>
</dbReference>
<dbReference type="InterPro" id="IPR052482">
    <property type="entry name" value="mtLSU_mL37"/>
</dbReference>
<evidence type="ECO:0000256" key="3">
    <source>
        <dbReference type="ARBA" id="ARBA00022980"/>
    </source>
</evidence>
<dbReference type="PANTHER" id="PTHR15889:SF2">
    <property type="entry name" value="LARGE RIBOSOMAL SUBUNIT PROTEIN ML37"/>
    <property type="match status" value="1"/>
</dbReference>
<dbReference type="Proteomes" id="UP000186922">
    <property type="component" value="Unassembled WGS sequence"/>
</dbReference>
<keyword evidence="3" id="KW-0689">Ribosomal protein</keyword>
<organism evidence="9 10">
    <name type="scientific">Ramazzottius varieornatus</name>
    <name type="common">Water bear</name>
    <name type="synonym">Tardigrade</name>
    <dbReference type="NCBI Taxonomy" id="947166"/>
    <lineage>
        <taxon>Eukaryota</taxon>
        <taxon>Metazoa</taxon>
        <taxon>Ecdysozoa</taxon>
        <taxon>Tardigrada</taxon>
        <taxon>Eutardigrada</taxon>
        <taxon>Parachela</taxon>
        <taxon>Hypsibioidea</taxon>
        <taxon>Ramazzottiidae</taxon>
        <taxon>Ramazzottius</taxon>
    </lineage>
</organism>
<evidence type="ECO:0000256" key="4">
    <source>
        <dbReference type="ARBA" id="ARBA00023128"/>
    </source>
</evidence>